<dbReference type="AlphaFoldDB" id="A0A9X1V9N3"/>
<dbReference type="Gene3D" id="3.40.50.300">
    <property type="entry name" value="P-loop containing nucleotide triphosphate hydrolases"/>
    <property type="match status" value="1"/>
</dbReference>
<evidence type="ECO:0000256" key="1">
    <source>
        <dbReference type="ARBA" id="ARBA00005417"/>
    </source>
</evidence>
<dbReference type="GO" id="GO:0005524">
    <property type="term" value="F:ATP binding"/>
    <property type="evidence" value="ECO:0007669"/>
    <property type="project" value="UniProtKB-KW"/>
</dbReference>
<dbReference type="EMBL" id="JALBUF010000007">
    <property type="protein sequence ID" value="MCI0183918.1"/>
    <property type="molecule type" value="Genomic_DNA"/>
</dbReference>
<accession>A0A9X1V9N3</accession>
<dbReference type="PROSITE" id="PS50893">
    <property type="entry name" value="ABC_TRANSPORTER_2"/>
    <property type="match status" value="1"/>
</dbReference>
<evidence type="ECO:0000256" key="3">
    <source>
        <dbReference type="ARBA" id="ARBA00022741"/>
    </source>
</evidence>
<evidence type="ECO:0000256" key="2">
    <source>
        <dbReference type="ARBA" id="ARBA00022448"/>
    </source>
</evidence>
<feature type="domain" description="ABC transporter" evidence="5">
    <location>
        <begin position="15"/>
        <end position="248"/>
    </location>
</feature>
<dbReference type="InterPro" id="IPR003439">
    <property type="entry name" value="ABC_transporter-like_ATP-bd"/>
</dbReference>
<comment type="similarity">
    <text evidence="1">Belongs to the ABC transporter superfamily.</text>
</comment>
<dbReference type="InterPro" id="IPR003593">
    <property type="entry name" value="AAA+_ATPase"/>
</dbReference>
<proteinExistence type="inferred from homology"/>
<sequence length="271" mass="29610">MRSMTSPIDHHAEVLSLSNIKVQYGHRTVLDQIEFSIHAGEFIGLIGANGAGKTTLLHVILGLLKPNEGTIHVNGQLMSHSSKQIGYVPQRIHLDPDTPLRARDLVALGIDGTRFGFPLPSREKRQVVDEILHAVGAYSFADSPVGKLSLGEQQRLLIAQALLTNPRILLLDEPLSSLDIRSTHEVVQLVSHVAKSRGIAVLFVAHDMNPLLGVMDKIIYVANGKTAIGTVDEVIRKDVLSQLYGYEVEVLTILDRILIVGGKEDAIHTEV</sequence>
<keyword evidence="3" id="KW-0547">Nucleotide-binding</keyword>
<dbReference type="PANTHER" id="PTHR42734:SF17">
    <property type="entry name" value="METAL TRANSPORT SYSTEM ATP-BINDING PROTEIN TM_0124-RELATED"/>
    <property type="match status" value="1"/>
</dbReference>
<evidence type="ECO:0000313" key="6">
    <source>
        <dbReference type="EMBL" id="MCI0183918.1"/>
    </source>
</evidence>
<keyword evidence="2" id="KW-0813">Transport</keyword>
<evidence type="ECO:0000259" key="5">
    <source>
        <dbReference type="PROSITE" id="PS50893"/>
    </source>
</evidence>
<dbReference type="PROSITE" id="PS00211">
    <property type="entry name" value="ABC_TRANSPORTER_1"/>
    <property type="match status" value="1"/>
</dbReference>
<dbReference type="PANTHER" id="PTHR42734">
    <property type="entry name" value="METAL TRANSPORT SYSTEM ATP-BINDING PROTEIN TM_0124-RELATED"/>
    <property type="match status" value="1"/>
</dbReference>
<dbReference type="CDD" id="cd03235">
    <property type="entry name" value="ABC_Metallic_Cations"/>
    <property type="match status" value="1"/>
</dbReference>
<dbReference type="SMART" id="SM00382">
    <property type="entry name" value="AAA"/>
    <property type="match status" value="1"/>
</dbReference>
<comment type="caution">
    <text evidence="6">The sequence shown here is derived from an EMBL/GenBank/DDBJ whole genome shotgun (WGS) entry which is preliminary data.</text>
</comment>
<dbReference type="InterPro" id="IPR027417">
    <property type="entry name" value="P-loop_NTPase"/>
</dbReference>
<dbReference type="Proteomes" id="UP001139263">
    <property type="component" value="Unassembled WGS sequence"/>
</dbReference>
<gene>
    <name evidence="6" type="primary">znuC</name>
    <name evidence="6" type="ORF">MM817_02210</name>
</gene>
<dbReference type="GO" id="GO:0016887">
    <property type="term" value="F:ATP hydrolysis activity"/>
    <property type="evidence" value="ECO:0007669"/>
    <property type="project" value="InterPro"/>
</dbReference>
<name>A0A9X1V9N3_9BACL</name>
<reference evidence="6" key="1">
    <citation type="submission" date="2022-03" db="EMBL/GenBank/DDBJ databases">
        <title>Draft Genome Sequence of Firmicute Strain S0AB, a Heterotrophic Iron/Sulfur-Oxidizing Extreme Acidophile.</title>
        <authorList>
            <person name="Vergara E."/>
            <person name="Pakostova E."/>
            <person name="Johnson D.B."/>
            <person name="Holmes D.S."/>
        </authorList>
    </citation>
    <scope>NUCLEOTIDE SEQUENCE</scope>
    <source>
        <strain evidence="6">S0AB</strain>
    </source>
</reference>
<keyword evidence="7" id="KW-1185">Reference proteome</keyword>
<dbReference type="InterPro" id="IPR017871">
    <property type="entry name" value="ABC_transporter-like_CS"/>
</dbReference>
<organism evidence="6 7">
    <name type="scientific">Sulfoacidibacillus ferrooxidans</name>
    <dbReference type="NCBI Taxonomy" id="2005001"/>
    <lineage>
        <taxon>Bacteria</taxon>
        <taxon>Bacillati</taxon>
        <taxon>Bacillota</taxon>
        <taxon>Bacilli</taxon>
        <taxon>Bacillales</taxon>
        <taxon>Alicyclobacillaceae</taxon>
        <taxon>Sulfoacidibacillus</taxon>
    </lineage>
</organism>
<protein>
    <submittedName>
        <fullName evidence="6">Zinc import ATP-binding protein ZnuC</fullName>
        <ecNumber evidence="6">3.6.3.-</ecNumber>
    </submittedName>
</protein>
<dbReference type="EC" id="3.6.3.-" evidence="6"/>
<dbReference type="InterPro" id="IPR050153">
    <property type="entry name" value="Metal_Ion_Import_ABC"/>
</dbReference>
<dbReference type="Pfam" id="PF00005">
    <property type="entry name" value="ABC_tran"/>
    <property type="match status" value="1"/>
</dbReference>
<keyword evidence="4 6" id="KW-0067">ATP-binding</keyword>
<dbReference type="SUPFAM" id="SSF52540">
    <property type="entry name" value="P-loop containing nucleoside triphosphate hydrolases"/>
    <property type="match status" value="1"/>
</dbReference>
<keyword evidence="6" id="KW-0378">Hydrolase</keyword>
<evidence type="ECO:0000256" key="4">
    <source>
        <dbReference type="ARBA" id="ARBA00022840"/>
    </source>
</evidence>
<evidence type="ECO:0000313" key="7">
    <source>
        <dbReference type="Proteomes" id="UP001139263"/>
    </source>
</evidence>